<keyword evidence="4" id="KW-0804">Transcription</keyword>
<keyword evidence="11" id="KW-1185">Reference proteome</keyword>
<dbReference type="PROSITE" id="PS00463">
    <property type="entry name" value="ZN2_CY6_FUNGAL_1"/>
    <property type="match status" value="1"/>
</dbReference>
<dbReference type="PROSITE" id="PS50157">
    <property type="entry name" value="ZINC_FINGER_C2H2_2"/>
    <property type="match status" value="1"/>
</dbReference>
<dbReference type="GO" id="GO:0000981">
    <property type="term" value="F:DNA-binding transcription factor activity, RNA polymerase II-specific"/>
    <property type="evidence" value="ECO:0007669"/>
    <property type="project" value="InterPro"/>
</dbReference>
<accession>A0AAV9G2X4</accession>
<sequence>MSTPSPVLRCERCNKPFDKESTLKRHGYYCRSRVESPTQRSRSCTSCAKRKTRCDSGQPTCSTCKTRGFKCFYASKSGRVVGKRKNSVPKAPLARPGPGISPSGTSAATVHDIVVEDFDFGFDVNASPVDFTLNSLNFPASASDNNLLTTPFWNNITALEKPDLPLFPQLPFQPAFIPSTIEPRSALELGPQKQRTAHMVLNTLKSYPLMLLHEHDLPPFIHPRINSTRPQDGPEDTRKESLNNCISLLHMLHSGVAGSRKLFWRNVRMECERFCEMYSGFGRWETLYAAQALFIYVVLRLEDQHGRSAAVVDLALAAAVRATAQRLNSFSVPTGNDCTAWEDWIFEESRRRLCVVFRIVSLLAHFEPTSMCRLHETGLVIAPLPARKRLWDASDEAQWELEAMKDSRGSVPFDIGLTAGGHLVGLERPGIPCGPVPQEYHGSLESAPLFQRAVSWEEWCSGTDGLGSLVMLASALA</sequence>
<evidence type="ECO:0000256" key="7">
    <source>
        <dbReference type="SAM" id="MobiDB-lite"/>
    </source>
</evidence>
<evidence type="ECO:0000256" key="4">
    <source>
        <dbReference type="ARBA" id="ARBA00023163"/>
    </source>
</evidence>
<keyword evidence="6" id="KW-0863">Zinc-finger</keyword>
<dbReference type="InterPro" id="IPR001138">
    <property type="entry name" value="Zn2Cys6_DnaBD"/>
</dbReference>
<evidence type="ECO:0000256" key="2">
    <source>
        <dbReference type="ARBA" id="ARBA00022833"/>
    </source>
</evidence>
<evidence type="ECO:0000259" key="8">
    <source>
        <dbReference type="PROSITE" id="PS50048"/>
    </source>
</evidence>
<evidence type="ECO:0008006" key="12">
    <source>
        <dbReference type="Google" id="ProtNLM"/>
    </source>
</evidence>
<keyword evidence="5" id="KW-0539">Nucleus</keyword>
<dbReference type="PANTHER" id="PTHR47660">
    <property type="entry name" value="TRANSCRIPTION FACTOR WITH C2H2 AND ZN(2)-CYS(6) DNA BINDING DOMAIN (EUROFUNG)-RELATED-RELATED"/>
    <property type="match status" value="1"/>
</dbReference>
<feature type="domain" description="C2H2-type" evidence="9">
    <location>
        <begin position="8"/>
        <end position="37"/>
    </location>
</feature>
<evidence type="ECO:0000313" key="10">
    <source>
        <dbReference type="EMBL" id="KAK4442928.1"/>
    </source>
</evidence>
<evidence type="ECO:0000256" key="5">
    <source>
        <dbReference type="ARBA" id="ARBA00023242"/>
    </source>
</evidence>
<dbReference type="InterPro" id="IPR036864">
    <property type="entry name" value="Zn2-C6_fun-type_DNA-bd_sf"/>
</dbReference>
<gene>
    <name evidence="10" type="ORF">QBC34DRAFT_443775</name>
</gene>
<evidence type="ECO:0000259" key="9">
    <source>
        <dbReference type="PROSITE" id="PS50157"/>
    </source>
</evidence>
<proteinExistence type="predicted"/>
<dbReference type="InterPro" id="IPR013087">
    <property type="entry name" value="Znf_C2H2_type"/>
</dbReference>
<reference evidence="10" key="1">
    <citation type="journal article" date="2023" name="Mol. Phylogenet. Evol.">
        <title>Genome-scale phylogeny and comparative genomics of the fungal order Sordariales.</title>
        <authorList>
            <person name="Hensen N."/>
            <person name="Bonometti L."/>
            <person name="Westerberg I."/>
            <person name="Brannstrom I.O."/>
            <person name="Guillou S."/>
            <person name="Cros-Aarteil S."/>
            <person name="Calhoun S."/>
            <person name="Haridas S."/>
            <person name="Kuo A."/>
            <person name="Mondo S."/>
            <person name="Pangilinan J."/>
            <person name="Riley R."/>
            <person name="LaButti K."/>
            <person name="Andreopoulos B."/>
            <person name="Lipzen A."/>
            <person name="Chen C."/>
            <person name="Yan M."/>
            <person name="Daum C."/>
            <person name="Ng V."/>
            <person name="Clum A."/>
            <person name="Steindorff A."/>
            <person name="Ohm R.A."/>
            <person name="Martin F."/>
            <person name="Silar P."/>
            <person name="Natvig D.O."/>
            <person name="Lalanne C."/>
            <person name="Gautier V."/>
            <person name="Ament-Velasquez S.L."/>
            <person name="Kruys A."/>
            <person name="Hutchinson M.I."/>
            <person name="Powell A.J."/>
            <person name="Barry K."/>
            <person name="Miller A.N."/>
            <person name="Grigoriev I.V."/>
            <person name="Debuchy R."/>
            <person name="Gladieux P."/>
            <person name="Hiltunen Thoren M."/>
            <person name="Johannesson H."/>
        </authorList>
    </citation>
    <scope>NUCLEOTIDE SEQUENCE</scope>
    <source>
        <strain evidence="10">PSN243</strain>
    </source>
</reference>
<feature type="region of interest" description="Disordered" evidence="7">
    <location>
        <begin position="84"/>
        <end position="104"/>
    </location>
</feature>
<dbReference type="PROSITE" id="PS50048">
    <property type="entry name" value="ZN2_CY6_FUNGAL_2"/>
    <property type="match status" value="1"/>
</dbReference>
<dbReference type="GO" id="GO:0008270">
    <property type="term" value="F:zinc ion binding"/>
    <property type="evidence" value="ECO:0007669"/>
    <property type="project" value="UniProtKB-KW"/>
</dbReference>
<protein>
    <recommendedName>
        <fullName evidence="12">Zn(2)-C6 fungal-type domain-containing protein</fullName>
    </recommendedName>
</protein>
<evidence type="ECO:0000313" key="11">
    <source>
        <dbReference type="Proteomes" id="UP001321760"/>
    </source>
</evidence>
<keyword evidence="2" id="KW-0862">Zinc</keyword>
<evidence type="ECO:0000256" key="6">
    <source>
        <dbReference type="PROSITE-ProRule" id="PRU00042"/>
    </source>
</evidence>
<dbReference type="Pfam" id="PF00172">
    <property type="entry name" value="Zn_clus"/>
    <property type="match status" value="1"/>
</dbReference>
<dbReference type="AlphaFoldDB" id="A0AAV9G2X4"/>
<feature type="domain" description="Zn(2)-C6 fungal-type" evidence="8">
    <location>
        <begin position="43"/>
        <end position="73"/>
    </location>
</feature>
<dbReference type="SUPFAM" id="SSF57701">
    <property type="entry name" value="Zn2/Cys6 DNA-binding domain"/>
    <property type="match status" value="1"/>
</dbReference>
<dbReference type="Gene3D" id="4.10.240.10">
    <property type="entry name" value="Zn(2)-C6 fungal-type DNA-binding domain"/>
    <property type="match status" value="1"/>
</dbReference>
<evidence type="ECO:0000256" key="3">
    <source>
        <dbReference type="ARBA" id="ARBA00023015"/>
    </source>
</evidence>
<dbReference type="SMART" id="SM00066">
    <property type="entry name" value="GAL4"/>
    <property type="match status" value="1"/>
</dbReference>
<dbReference type="Proteomes" id="UP001321760">
    <property type="component" value="Unassembled WGS sequence"/>
</dbReference>
<keyword evidence="3" id="KW-0805">Transcription regulation</keyword>
<organism evidence="10 11">
    <name type="scientific">Podospora aff. communis PSN243</name>
    <dbReference type="NCBI Taxonomy" id="3040156"/>
    <lineage>
        <taxon>Eukaryota</taxon>
        <taxon>Fungi</taxon>
        <taxon>Dikarya</taxon>
        <taxon>Ascomycota</taxon>
        <taxon>Pezizomycotina</taxon>
        <taxon>Sordariomycetes</taxon>
        <taxon>Sordariomycetidae</taxon>
        <taxon>Sordariales</taxon>
        <taxon>Podosporaceae</taxon>
        <taxon>Podospora</taxon>
    </lineage>
</organism>
<evidence type="ECO:0000256" key="1">
    <source>
        <dbReference type="ARBA" id="ARBA00022723"/>
    </source>
</evidence>
<comment type="caution">
    <text evidence="10">The sequence shown here is derived from an EMBL/GenBank/DDBJ whole genome shotgun (WGS) entry which is preliminary data.</text>
</comment>
<keyword evidence="1" id="KW-0479">Metal-binding</keyword>
<name>A0AAV9G2X4_9PEZI</name>
<dbReference type="EMBL" id="MU866003">
    <property type="protein sequence ID" value="KAK4442928.1"/>
    <property type="molecule type" value="Genomic_DNA"/>
</dbReference>
<reference evidence="10" key="2">
    <citation type="submission" date="2023-05" db="EMBL/GenBank/DDBJ databases">
        <authorList>
            <consortium name="Lawrence Berkeley National Laboratory"/>
            <person name="Steindorff A."/>
            <person name="Hensen N."/>
            <person name="Bonometti L."/>
            <person name="Westerberg I."/>
            <person name="Brannstrom I.O."/>
            <person name="Guillou S."/>
            <person name="Cros-Aarteil S."/>
            <person name="Calhoun S."/>
            <person name="Haridas S."/>
            <person name="Kuo A."/>
            <person name="Mondo S."/>
            <person name="Pangilinan J."/>
            <person name="Riley R."/>
            <person name="Labutti K."/>
            <person name="Andreopoulos B."/>
            <person name="Lipzen A."/>
            <person name="Chen C."/>
            <person name="Yanf M."/>
            <person name="Daum C."/>
            <person name="Ng V."/>
            <person name="Clum A."/>
            <person name="Ohm R."/>
            <person name="Martin F."/>
            <person name="Silar P."/>
            <person name="Natvig D."/>
            <person name="Lalanne C."/>
            <person name="Gautier V."/>
            <person name="Ament-Velasquez S.L."/>
            <person name="Kruys A."/>
            <person name="Hutchinson M.I."/>
            <person name="Powell A.J."/>
            <person name="Barry K."/>
            <person name="Miller A.N."/>
            <person name="Grigoriev I.V."/>
            <person name="Debuchy R."/>
            <person name="Gladieux P."/>
            <person name="Thoren M.H."/>
            <person name="Johannesson H."/>
        </authorList>
    </citation>
    <scope>NUCLEOTIDE SEQUENCE</scope>
    <source>
        <strain evidence="10">PSN243</strain>
    </source>
</reference>
<dbReference type="CDD" id="cd00067">
    <property type="entry name" value="GAL4"/>
    <property type="match status" value="1"/>
</dbReference>